<feature type="region of interest" description="Disordered" evidence="2">
    <location>
        <begin position="260"/>
        <end position="282"/>
    </location>
</feature>
<keyword evidence="1" id="KW-0853">WD repeat</keyword>
<dbReference type="Gene3D" id="2.130.10.10">
    <property type="entry name" value="YVTN repeat-like/Quinoprotein amine dehydrogenase"/>
    <property type="match status" value="1"/>
</dbReference>
<gene>
    <name evidence="4" type="primary">LOC104967662</name>
</gene>
<dbReference type="SUPFAM" id="SSF50978">
    <property type="entry name" value="WD40 repeat-like"/>
    <property type="match status" value="1"/>
</dbReference>
<dbReference type="InterPro" id="IPR001680">
    <property type="entry name" value="WD40_rpt"/>
</dbReference>
<dbReference type="PANTHER" id="PTHR45532:SF1">
    <property type="entry name" value="WD REPEAT-CONTAINING PROTEIN 97"/>
    <property type="match status" value="1"/>
</dbReference>
<dbReference type="SMART" id="SM00320">
    <property type="entry name" value="WD40"/>
    <property type="match status" value="1"/>
</dbReference>
<dbReference type="GeneID" id="104967662"/>
<reference evidence="4" key="1">
    <citation type="submission" date="2025-08" db="UniProtKB">
        <authorList>
            <consortium name="RefSeq"/>
        </authorList>
    </citation>
    <scope>IDENTIFICATION</scope>
    <source>
        <tissue evidence="4">Muscle</tissue>
    </source>
</reference>
<dbReference type="PROSITE" id="PS50294">
    <property type="entry name" value="WD_REPEATS_REGION"/>
    <property type="match status" value="1"/>
</dbReference>
<dbReference type="Pfam" id="PF00400">
    <property type="entry name" value="WD40"/>
    <property type="match status" value="1"/>
</dbReference>
<accession>A0A6I9Q5L4</accession>
<dbReference type="RefSeq" id="XP_010795476.1">
    <property type="nucleotide sequence ID" value="XM_010797174.1"/>
</dbReference>
<keyword evidence="3" id="KW-1185">Reference proteome</keyword>
<dbReference type="PANTHER" id="PTHR45532">
    <property type="entry name" value="WD REPEAT-CONTAINING PROTEIN 97"/>
    <property type="match status" value="1"/>
</dbReference>
<proteinExistence type="predicted"/>
<dbReference type="OrthoDB" id="6262491at2759"/>
<protein>
    <submittedName>
        <fullName evidence="4">WD repeat-containing protein KIAA1875-like</fullName>
    </submittedName>
</protein>
<evidence type="ECO:0000256" key="2">
    <source>
        <dbReference type="SAM" id="MobiDB-lite"/>
    </source>
</evidence>
<name>A0A6I9Q5L4_9TELE</name>
<dbReference type="AlphaFoldDB" id="A0A6I9Q5L4"/>
<dbReference type="InterPro" id="IPR036322">
    <property type="entry name" value="WD40_repeat_dom_sf"/>
</dbReference>
<dbReference type="PROSITE" id="PS50082">
    <property type="entry name" value="WD_REPEATS_2"/>
    <property type="match status" value="1"/>
</dbReference>
<evidence type="ECO:0000313" key="4">
    <source>
        <dbReference type="RefSeq" id="XP_010795476.1"/>
    </source>
</evidence>
<sequence length="282" mass="31318">MFHRDITAMVFCSQLDALITASEELSIRVWGPDWDLRMAFVGHNGVVSSLFFCPAASMLLSASQDCTIQCWSLTDGDVVECVHVEQEAPPLCIRGNKKGDTFFSFSRQGVDVWSVRSLYTLHCALRGAPLRQILTSPVPAPYPKRVLCLSGDSDITLVAAETGAVLTSFRAQQRLLCADYCLQRETLLALTHTGTVLQASTLTNPISVMQEWQGRGQGVWRRKDHVTEKDAQTLPPPGPAQCLVLYSCVSETQEAVEEWRSMQQRRGSSHRKTANLDDDENK</sequence>
<evidence type="ECO:0000313" key="3">
    <source>
        <dbReference type="Proteomes" id="UP000504611"/>
    </source>
</evidence>
<dbReference type="InterPro" id="IPR015943">
    <property type="entry name" value="WD40/YVTN_repeat-like_dom_sf"/>
</dbReference>
<evidence type="ECO:0000256" key="1">
    <source>
        <dbReference type="PROSITE-ProRule" id="PRU00221"/>
    </source>
</evidence>
<feature type="repeat" description="WD" evidence="1">
    <location>
        <begin position="40"/>
        <end position="81"/>
    </location>
</feature>
<dbReference type="KEGG" id="ncc:104967662"/>
<dbReference type="Proteomes" id="UP000504611">
    <property type="component" value="Unplaced"/>
</dbReference>
<organism evidence="3 4">
    <name type="scientific">Notothenia coriiceps</name>
    <name type="common">black rockcod</name>
    <dbReference type="NCBI Taxonomy" id="8208"/>
    <lineage>
        <taxon>Eukaryota</taxon>
        <taxon>Metazoa</taxon>
        <taxon>Chordata</taxon>
        <taxon>Craniata</taxon>
        <taxon>Vertebrata</taxon>
        <taxon>Euteleostomi</taxon>
        <taxon>Actinopterygii</taxon>
        <taxon>Neopterygii</taxon>
        <taxon>Teleostei</taxon>
        <taxon>Neoteleostei</taxon>
        <taxon>Acanthomorphata</taxon>
        <taxon>Eupercaria</taxon>
        <taxon>Perciformes</taxon>
        <taxon>Notothenioidei</taxon>
        <taxon>Nototheniidae</taxon>
        <taxon>Notothenia</taxon>
    </lineage>
</organism>